<comment type="caution">
    <text evidence="2">The sequence shown here is derived from an EMBL/GenBank/DDBJ whole genome shotgun (WGS) entry which is preliminary data.</text>
</comment>
<evidence type="ECO:0000256" key="1">
    <source>
        <dbReference type="SAM" id="MobiDB-lite"/>
    </source>
</evidence>
<accession>A0ABT4CQ94</accession>
<evidence type="ECO:0000313" key="2">
    <source>
        <dbReference type="EMBL" id="MCY6371220.1"/>
    </source>
</evidence>
<gene>
    <name evidence="2" type="ORF">OXH55_11290</name>
</gene>
<dbReference type="EMBL" id="JAPQES010000004">
    <property type="protein sequence ID" value="MCY6371220.1"/>
    <property type="molecule type" value="Genomic_DNA"/>
</dbReference>
<dbReference type="RefSeq" id="WP_268050090.1">
    <property type="nucleotide sequence ID" value="NZ_JAPQES010000004.1"/>
</dbReference>
<dbReference type="Pfam" id="PF09579">
    <property type="entry name" value="Spore_YtfJ"/>
    <property type="match status" value="1"/>
</dbReference>
<dbReference type="Proteomes" id="UP001079657">
    <property type="component" value="Unassembled WGS sequence"/>
</dbReference>
<keyword evidence="3" id="KW-1185">Reference proteome</keyword>
<proteinExistence type="predicted"/>
<dbReference type="PANTHER" id="PTHR39162:SF1">
    <property type="entry name" value="SPORULATION PROTEIN YTFJ"/>
    <property type="match status" value="1"/>
</dbReference>
<name>A0ABT4CQ94_9CLOT</name>
<reference evidence="2" key="1">
    <citation type="submission" date="2022-12" db="EMBL/GenBank/DDBJ databases">
        <authorList>
            <person name="Wang J."/>
        </authorList>
    </citation>
    <scope>NUCLEOTIDE SEQUENCE</scope>
    <source>
        <strain evidence="2">HY-42-06</strain>
    </source>
</reference>
<dbReference type="InterPro" id="IPR014229">
    <property type="entry name" value="Spore_YtfJ"/>
</dbReference>
<sequence length="151" mass="16049">MQDIQNVDALFTGLQNFVKTESVMGTPVNVADKTLVPVVSVTIGYGSGSNNKAPVPANGGPGVGLGARIATNAVVVINKDSVSMLPVNEKGNVNNLPNDNNTMSTLVDKIPEMINNFKQGAQPQNMAQNQQQNQPQAQPQDKAQNQQKQPK</sequence>
<evidence type="ECO:0000313" key="3">
    <source>
        <dbReference type="Proteomes" id="UP001079657"/>
    </source>
</evidence>
<protein>
    <submittedName>
        <fullName evidence="2">Spore germination protein GerW family protein</fullName>
    </submittedName>
</protein>
<dbReference type="PANTHER" id="PTHR39162">
    <property type="entry name" value="GLL3345 PROTEIN"/>
    <property type="match status" value="1"/>
</dbReference>
<organism evidence="2 3">
    <name type="scientific">Clostridium ganghwense</name>
    <dbReference type="NCBI Taxonomy" id="312089"/>
    <lineage>
        <taxon>Bacteria</taxon>
        <taxon>Bacillati</taxon>
        <taxon>Bacillota</taxon>
        <taxon>Clostridia</taxon>
        <taxon>Eubacteriales</taxon>
        <taxon>Clostridiaceae</taxon>
        <taxon>Clostridium</taxon>
    </lineage>
</organism>
<feature type="region of interest" description="Disordered" evidence="1">
    <location>
        <begin position="120"/>
        <end position="151"/>
    </location>
</feature>